<dbReference type="InterPro" id="IPR007069">
    <property type="entry name" value="Transposase_32"/>
</dbReference>
<dbReference type="GO" id="GO:0006313">
    <property type="term" value="P:DNA transposition"/>
    <property type="evidence" value="ECO:0007669"/>
    <property type="project" value="InterPro"/>
</dbReference>
<dbReference type="Pfam" id="PF04986">
    <property type="entry name" value="Y2_Tnp"/>
    <property type="match status" value="1"/>
</dbReference>
<feature type="domain" description="Transposase IS801/IS1294" evidence="1">
    <location>
        <begin position="24"/>
        <end position="194"/>
    </location>
</feature>
<dbReference type="EMBL" id="MT631680">
    <property type="protein sequence ID" value="QNO57136.1"/>
    <property type="molecule type" value="Genomic_DNA"/>
</dbReference>
<dbReference type="GO" id="GO:0004803">
    <property type="term" value="F:transposase activity"/>
    <property type="evidence" value="ECO:0007669"/>
    <property type="project" value="InterPro"/>
</dbReference>
<organism evidence="2">
    <name type="scientific">Candidatus Methanophaga sp. ANME-1 ERB7</name>
    <dbReference type="NCBI Taxonomy" id="2759913"/>
    <lineage>
        <taxon>Archaea</taxon>
        <taxon>Methanobacteriati</taxon>
        <taxon>Methanobacteriota</taxon>
        <taxon>Stenosarchaea group</taxon>
        <taxon>Methanomicrobia</taxon>
        <taxon>Candidatus Methanophagales</taxon>
        <taxon>Candidatus Methanophagaceae</taxon>
        <taxon>Candidatus Methanophaga</taxon>
    </lineage>
</organism>
<reference evidence="2" key="1">
    <citation type="submission" date="2020-06" db="EMBL/GenBank/DDBJ databases">
        <title>Unique genomic features of the anaerobic methanotrophic archaea.</title>
        <authorList>
            <person name="Chadwick G.L."/>
            <person name="Skennerton C.T."/>
            <person name="Laso-Perez R."/>
            <person name="Leu A.O."/>
            <person name="Speth D.R."/>
            <person name="Yu H."/>
            <person name="Morgan-Lang C."/>
            <person name="Hatzenpichler R."/>
            <person name="Goudeau D."/>
            <person name="Malmstrom R."/>
            <person name="Brazelton W.J."/>
            <person name="Woyke T."/>
            <person name="Hallam S.J."/>
            <person name="Tyson G.W."/>
            <person name="Wegener G."/>
            <person name="Boetius A."/>
            <person name="Orphan V."/>
        </authorList>
    </citation>
    <scope>NUCLEOTIDE SEQUENCE</scope>
</reference>
<proteinExistence type="predicted"/>
<protein>
    <recommendedName>
        <fullName evidence="1">Transposase IS801/IS1294 domain-containing protein</fullName>
    </recommendedName>
</protein>
<dbReference type="AlphaFoldDB" id="A0A7G9ZA52"/>
<sequence length="248" mass="29352">MDAAIAAINDTISYKHRNGRLTAGAIVVLQPFSKSMGFNPHLHVLVTEGGFDKCGRFIHQKISPFKAMRKTWQYQVLTQFKAALPKNRVFSMLIDQLFKKYRKGFYVHLKKESRITNKQRIARYVARYIRHPAVANTRLHRYNGKAVTFWYEDHEGKRHFVTMDVRVFIRALIQHIQDRNFKMIRYYGAYSRRTKRRYSGYLQRSLKQSTFKDFITKVNKWAPNCPNCGRKMTFALYEKGPPIENEVF</sequence>
<dbReference type="GO" id="GO:0003677">
    <property type="term" value="F:DNA binding"/>
    <property type="evidence" value="ECO:0007669"/>
    <property type="project" value="InterPro"/>
</dbReference>
<gene>
    <name evidence="2" type="ORF">BDIJAAHH_00009</name>
</gene>
<evidence type="ECO:0000313" key="2">
    <source>
        <dbReference type="EMBL" id="QNO57136.1"/>
    </source>
</evidence>
<dbReference type="PANTHER" id="PTHR37023">
    <property type="entry name" value="TRANSPOSASE"/>
    <property type="match status" value="1"/>
</dbReference>
<name>A0A7G9ZA52_9EURY</name>
<evidence type="ECO:0000259" key="1">
    <source>
        <dbReference type="Pfam" id="PF04986"/>
    </source>
</evidence>
<dbReference type="PANTHER" id="PTHR37023:SF1">
    <property type="entry name" value="ISSOD25 TRANSPOSASE TNPA_ISSOD25"/>
    <property type="match status" value="1"/>
</dbReference>
<accession>A0A7G9ZA52</accession>